<accession>A0ABM7IFM2</accession>
<dbReference type="InterPro" id="IPR029058">
    <property type="entry name" value="AB_hydrolase_fold"/>
</dbReference>
<sequence length="411" mass="42977">MPDRSDAATAAIVRSGPVRYATTERFGAPRPARASAGESSGQLCPQLPGRLASVMGIPKTALPQSEDCLNLAIASPRLDGRRPVMVFLHGGAFASGGGLLDWYDGSALAADGDVVVVSVNYRLGALGYLCLDGVSEGNLGLLDQLEALRWVQRNIADYGGDPTNVTVFGQSAGAVSIWLLMQMPAARGLFRRAIMQSGPGADIARPRQPAEAIGALFAELLGEDPRTATVTALLEAQKRTVATLTQTGATAMPAFYPTSGTEAGCTLGDSITQHVSGIDVICGWNADDVSAFTGSGSHVAAATNHLLAVPTTELAAQLNAAGAHASTYRLDWRPTGSAFGATHCLELPLLLGTRQAWEPCPMLGNTSWDQVESFGRPLRQVWGHFAHTGEIHTAAAESIPLQWNPPLTGAS</sequence>
<evidence type="ECO:0000259" key="1">
    <source>
        <dbReference type="Pfam" id="PF00135"/>
    </source>
</evidence>
<dbReference type="Pfam" id="PF00135">
    <property type="entry name" value="COesterase"/>
    <property type="match status" value="1"/>
</dbReference>
<name>A0ABM7IFM2_9MYCO</name>
<dbReference type="Proteomes" id="UP000465609">
    <property type="component" value="Chromosome"/>
</dbReference>
<dbReference type="SUPFAM" id="SSF53474">
    <property type="entry name" value="alpha/beta-Hydrolases"/>
    <property type="match status" value="1"/>
</dbReference>
<evidence type="ECO:0000313" key="2">
    <source>
        <dbReference type="EMBL" id="BBX85537.1"/>
    </source>
</evidence>
<dbReference type="RefSeq" id="WP_138227984.1">
    <property type="nucleotide sequence ID" value="NZ_AP022577.1"/>
</dbReference>
<dbReference type="EMBL" id="AP022577">
    <property type="protein sequence ID" value="BBX85537.1"/>
    <property type="molecule type" value="Genomic_DNA"/>
</dbReference>
<keyword evidence="3" id="KW-1185">Reference proteome</keyword>
<gene>
    <name evidence="2" type="ORF">MAUB_34100</name>
</gene>
<feature type="domain" description="Carboxylesterase type B" evidence="1">
    <location>
        <begin position="23"/>
        <end position="237"/>
    </location>
</feature>
<evidence type="ECO:0000313" key="3">
    <source>
        <dbReference type="Proteomes" id="UP000465609"/>
    </source>
</evidence>
<reference evidence="2 3" key="1">
    <citation type="journal article" date="2019" name="Emerg. Microbes Infect.">
        <title>Comprehensive subspecies identification of 175 nontuberculous mycobacteria species based on 7547 genomic profiles.</title>
        <authorList>
            <person name="Matsumoto Y."/>
            <person name="Kinjo T."/>
            <person name="Motooka D."/>
            <person name="Nabeya D."/>
            <person name="Jung N."/>
            <person name="Uechi K."/>
            <person name="Horii T."/>
            <person name="Iida T."/>
            <person name="Fujita J."/>
            <person name="Nakamura S."/>
        </authorList>
    </citation>
    <scope>NUCLEOTIDE SEQUENCE [LARGE SCALE GENOMIC DNA]</scope>
    <source>
        <strain evidence="2 3">JCM 15296</strain>
    </source>
</reference>
<organism evidence="2 3">
    <name type="scientific">Mycolicibacterium aubagnense</name>
    <dbReference type="NCBI Taxonomy" id="319707"/>
    <lineage>
        <taxon>Bacteria</taxon>
        <taxon>Bacillati</taxon>
        <taxon>Actinomycetota</taxon>
        <taxon>Actinomycetes</taxon>
        <taxon>Mycobacteriales</taxon>
        <taxon>Mycobacteriaceae</taxon>
        <taxon>Mycolicibacterium</taxon>
    </lineage>
</organism>
<dbReference type="Gene3D" id="3.40.50.1820">
    <property type="entry name" value="alpha/beta hydrolase"/>
    <property type="match status" value="1"/>
</dbReference>
<dbReference type="InterPro" id="IPR050309">
    <property type="entry name" value="Type-B_Carboxylest/Lipase"/>
</dbReference>
<dbReference type="GO" id="GO:0016787">
    <property type="term" value="F:hydrolase activity"/>
    <property type="evidence" value="ECO:0007669"/>
    <property type="project" value="UniProtKB-KW"/>
</dbReference>
<proteinExistence type="predicted"/>
<protein>
    <submittedName>
        <fullName evidence="2">Carboxylic ester hydrolase</fullName>
    </submittedName>
</protein>
<dbReference type="InterPro" id="IPR002018">
    <property type="entry name" value="CarbesteraseB"/>
</dbReference>
<dbReference type="PANTHER" id="PTHR11559">
    <property type="entry name" value="CARBOXYLESTERASE"/>
    <property type="match status" value="1"/>
</dbReference>
<keyword evidence="2" id="KW-0378">Hydrolase</keyword>